<feature type="region of interest" description="Disordered" evidence="1">
    <location>
        <begin position="158"/>
        <end position="180"/>
    </location>
</feature>
<evidence type="ECO:0000313" key="3">
    <source>
        <dbReference type="Proteomes" id="UP000578569"/>
    </source>
</evidence>
<evidence type="ECO:0000313" key="2">
    <source>
        <dbReference type="EMBL" id="MBB3764101.1"/>
    </source>
</evidence>
<dbReference type="Proteomes" id="UP000578569">
    <property type="component" value="Unassembled WGS sequence"/>
</dbReference>
<proteinExistence type="predicted"/>
<organism evidence="2 3">
    <name type="scientific">Sphingomicrobium lutaoense</name>
    <dbReference type="NCBI Taxonomy" id="515949"/>
    <lineage>
        <taxon>Bacteria</taxon>
        <taxon>Pseudomonadati</taxon>
        <taxon>Pseudomonadota</taxon>
        <taxon>Alphaproteobacteria</taxon>
        <taxon>Sphingomonadales</taxon>
        <taxon>Sphingomonadaceae</taxon>
        <taxon>Sphingomicrobium</taxon>
    </lineage>
</organism>
<dbReference type="GO" id="GO:0003677">
    <property type="term" value="F:DNA binding"/>
    <property type="evidence" value="ECO:0007669"/>
    <property type="project" value="UniProtKB-KW"/>
</dbReference>
<dbReference type="Gene3D" id="1.10.10.10">
    <property type="entry name" value="Winged helix-like DNA-binding domain superfamily/Winged helix DNA-binding domain"/>
    <property type="match status" value="1"/>
</dbReference>
<dbReference type="RefSeq" id="WP_183933389.1">
    <property type="nucleotide sequence ID" value="NZ_JACICF010000001.1"/>
</dbReference>
<comment type="caution">
    <text evidence="2">The sequence shown here is derived from an EMBL/GenBank/DDBJ whole genome shotgun (WGS) entry which is preliminary data.</text>
</comment>
<accession>A0A839YV61</accession>
<protein>
    <submittedName>
        <fullName evidence="2">DNA-binding MarR family transcriptional regulator</fullName>
    </submittedName>
</protein>
<reference evidence="2 3" key="1">
    <citation type="submission" date="2020-08" db="EMBL/GenBank/DDBJ databases">
        <title>Genomic Encyclopedia of Type Strains, Phase IV (KMG-IV): sequencing the most valuable type-strain genomes for metagenomic binning, comparative biology and taxonomic classification.</title>
        <authorList>
            <person name="Goeker M."/>
        </authorList>
    </citation>
    <scope>NUCLEOTIDE SEQUENCE [LARGE SCALE GENOMIC DNA]</scope>
    <source>
        <strain evidence="2 3">DSM 24194</strain>
    </source>
</reference>
<evidence type="ECO:0000256" key="1">
    <source>
        <dbReference type="SAM" id="MobiDB-lite"/>
    </source>
</evidence>
<dbReference type="InterPro" id="IPR036388">
    <property type="entry name" value="WH-like_DNA-bd_sf"/>
</dbReference>
<keyword evidence="2" id="KW-0238">DNA-binding</keyword>
<keyword evidence="3" id="KW-1185">Reference proteome</keyword>
<dbReference type="InterPro" id="IPR036390">
    <property type="entry name" value="WH_DNA-bd_sf"/>
</dbReference>
<dbReference type="AlphaFoldDB" id="A0A839YV61"/>
<sequence>MNQLSYATGTRRPIQMIADDDRQSREVARFIREAGHPLGPVYRFDDVDAAMLSGPVWIEITREDPDRLERFVTAFNRADTARPATIVAPKPLLDLLAARIDSPDVELAIAPEREERLVALALMAARENSSVHDVGRQGEGERLRQLSEEVARIAATLSRMTEPPSPRSGLSAPAPGGNVPDVRAEQVRAAIRARRLREEFFDKDLFADPAWDMLLDLLAAEIAQHRVPVSSLCIAASVPATTALRWMKAMTDKGIFVRRADPHDGRRIFIELSPEASASMRRYFAALDGQLAA</sequence>
<dbReference type="SUPFAM" id="SSF46785">
    <property type="entry name" value="Winged helix' DNA-binding domain"/>
    <property type="match status" value="1"/>
</dbReference>
<name>A0A839YV61_9SPHN</name>
<gene>
    <name evidence="2" type="ORF">FHS50_001124</name>
</gene>
<dbReference type="EMBL" id="JACICF010000001">
    <property type="protein sequence ID" value="MBB3764101.1"/>
    <property type="molecule type" value="Genomic_DNA"/>
</dbReference>